<accession>A0ACB8FWF9</accession>
<organism evidence="1 2">
    <name type="scientific">Sphaerodactylus townsendi</name>
    <dbReference type="NCBI Taxonomy" id="933632"/>
    <lineage>
        <taxon>Eukaryota</taxon>
        <taxon>Metazoa</taxon>
        <taxon>Chordata</taxon>
        <taxon>Craniata</taxon>
        <taxon>Vertebrata</taxon>
        <taxon>Euteleostomi</taxon>
        <taxon>Lepidosauria</taxon>
        <taxon>Squamata</taxon>
        <taxon>Bifurcata</taxon>
        <taxon>Gekkota</taxon>
        <taxon>Sphaerodactylidae</taxon>
        <taxon>Sphaerodactylus</taxon>
    </lineage>
</organism>
<protein>
    <submittedName>
        <fullName evidence="1">Uncharacterized protein</fullName>
    </submittedName>
</protein>
<evidence type="ECO:0000313" key="2">
    <source>
        <dbReference type="Proteomes" id="UP000827872"/>
    </source>
</evidence>
<reference evidence="1" key="1">
    <citation type="submission" date="2021-08" db="EMBL/GenBank/DDBJ databases">
        <title>The first chromosome-level gecko genome reveals the dynamic sex chromosomes of Neotropical dwarf geckos (Sphaerodactylidae: Sphaerodactylus).</title>
        <authorList>
            <person name="Pinto B.J."/>
            <person name="Keating S.E."/>
            <person name="Gamble T."/>
        </authorList>
    </citation>
    <scope>NUCLEOTIDE SEQUENCE</scope>
    <source>
        <strain evidence="1">TG3544</strain>
    </source>
</reference>
<proteinExistence type="predicted"/>
<dbReference type="EMBL" id="CM037626">
    <property type="protein sequence ID" value="KAH8011589.1"/>
    <property type="molecule type" value="Genomic_DNA"/>
</dbReference>
<evidence type="ECO:0000313" key="1">
    <source>
        <dbReference type="EMBL" id="KAH8011589.1"/>
    </source>
</evidence>
<comment type="caution">
    <text evidence="1">The sequence shown here is derived from an EMBL/GenBank/DDBJ whole genome shotgun (WGS) entry which is preliminary data.</text>
</comment>
<keyword evidence="2" id="KW-1185">Reference proteome</keyword>
<sequence>MQKSWKKYFGQKSLSEVTMDEYLGSLGLYRKLTAKDATCLFRAVAEQLVAEALLSKGLSGLGVIYLEFLYAGHWDPVEALCLLSA</sequence>
<gene>
    <name evidence="1" type="ORF">K3G42_002496</name>
</gene>
<dbReference type="Proteomes" id="UP000827872">
    <property type="component" value="Linkage Group LG13"/>
</dbReference>
<name>A0ACB8FWF9_9SAUR</name>